<evidence type="ECO:0000259" key="8">
    <source>
        <dbReference type="Pfam" id="PF02687"/>
    </source>
</evidence>
<evidence type="ECO:0000256" key="3">
    <source>
        <dbReference type="ARBA" id="ARBA00022475"/>
    </source>
</evidence>
<evidence type="ECO:0000256" key="7">
    <source>
        <dbReference type="SAM" id="Phobius"/>
    </source>
</evidence>
<reference evidence="11" key="1">
    <citation type="journal article" date="2019" name="Int. J. Syst. Evol. Microbiol.">
        <title>The Global Catalogue of Microorganisms (GCM) 10K type strain sequencing project: providing services to taxonomists for standard genome sequencing and annotation.</title>
        <authorList>
            <consortium name="The Broad Institute Genomics Platform"/>
            <consortium name="The Broad Institute Genome Sequencing Center for Infectious Disease"/>
            <person name="Wu L."/>
            <person name="Ma J."/>
        </authorList>
    </citation>
    <scope>NUCLEOTIDE SEQUENCE [LARGE SCALE GENOMIC DNA]</scope>
    <source>
        <strain evidence="11">NBRC 110044</strain>
    </source>
</reference>
<feature type="transmembrane region" description="Helical" evidence="7">
    <location>
        <begin position="379"/>
        <end position="407"/>
    </location>
</feature>
<accession>A0ABQ5YBG7</accession>
<evidence type="ECO:0008006" key="12">
    <source>
        <dbReference type="Google" id="ProtNLM"/>
    </source>
</evidence>
<evidence type="ECO:0000259" key="9">
    <source>
        <dbReference type="Pfam" id="PF12704"/>
    </source>
</evidence>
<dbReference type="Pfam" id="PF12704">
    <property type="entry name" value="MacB_PCD"/>
    <property type="match status" value="1"/>
</dbReference>
<feature type="transmembrane region" description="Helical" evidence="7">
    <location>
        <begin position="332"/>
        <end position="358"/>
    </location>
</feature>
<comment type="similarity">
    <text evidence="2">Belongs to the ABC-4 integral membrane protein family. LolC/E subfamily.</text>
</comment>
<name>A0ABQ5YBG7_9NEIS</name>
<comment type="subcellular location">
    <subcellularLocation>
        <location evidence="1">Cell membrane</location>
        <topology evidence="1">Multi-pass membrane protein</topology>
    </subcellularLocation>
</comment>
<keyword evidence="3" id="KW-1003">Cell membrane</keyword>
<evidence type="ECO:0000313" key="11">
    <source>
        <dbReference type="Proteomes" id="UP001156706"/>
    </source>
</evidence>
<evidence type="ECO:0000313" key="10">
    <source>
        <dbReference type="EMBL" id="GLR11767.1"/>
    </source>
</evidence>
<evidence type="ECO:0000256" key="6">
    <source>
        <dbReference type="ARBA" id="ARBA00023136"/>
    </source>
</evidence>
<keyword evidence="4 7" id="KW-0812">Transmembrane</keyword>
<feature type="domain" description="ABC3 transporter permease C-terminal" evidence="8">
    <location>
        <begin position="336"/>
        <end position="467"/>
    </location>
</feature>
<dbReference type="InterPro" id="IPR051447">
    <property type="entry name" value="Lipoprotein-release_system"/>
</dbReference>
<dbReference type="PANTHER" id="PTHR30489">
    <property type="entry name" value="LIPOPROTEIN-RELEASING SYSTEM TRANSMEMBRANE PROTEIN LOLE"/>
    <property type="match status" value="1"/>
</dbReference>
<gene>
    <name evidence="10" type="ORF">GCM10007907_05570</name>
</gene>
<dbReference type="InterPro" id="IPR025857">
    <property type="entry name" value="MacB_PCD"/>
</dbReference>
<evidence type="ECO:0000256" key="2">
    <source>
        <dbReference type="ARBA" id="ARBA00005236"/>
    </source>
</evidence>
<sequence>MNAIARIAFRNLGRNRRRSLITGAGIALGVGMCIAVLGIMEGLSAELINGTTDGQLGHIQVHHPDYLSRRQLLKTVQQAPALSEKVAAQPGIAAVSGRLYGWAYLSYRQRAIGVQLLGVDPVHEGAVTRMPLQIVAGGFLPAAPTPWPAGKQLTEAQAAQDRALTEQAIASAFDQIEQLDAAPTAAAPAGLAAQTQAIVEQIAPTPSKPPAVVLGNKLARNLGVRPGDLVTVLYENAQGAQLSLQVQVVGISRTGTDLLDRTRALLHLADLQQMLGLQEQVHELAIRVQQPQQAQALAAGLQQVLSGGQDLSVQDWAALRPDILALITSNRMLMGSLVFIVFLIAGSGVLNTMLMSVLERQKELSMMKALGLSAPGVTWLVLLETLLLTLLATAAGLVLGLGLILYLQQVGWDIRSFGEFSLSGVEVAPVLRAELTASGVVIPLVAMWLIAILAALHPAIRAARISPALGMRSA</sequence>
<feature type="transmembrane region" description="Helical" evidence="7">
    <location>
        <begin position="435"/>
        <end position="456"/>
    </location>
</feature>
<dbReference type="RefSeq" id="WP_284194909.1">
    <property type="nucleotide sequence ID" value="NZ_BSOG01000001.1"/>
</dbReference>
<dbReference type="PANTHER" id="PTHR30489:SF0">
    <property type="entry name" value="LIPOPROTEIN-RELEASING SYSTEM TRANSMEMBRANE PROTEIN LOLE"/>
    <property type="match status" value="1"/>
</dbReference>
<feature type="domain" description="MacB-like periplasmic core" evidence="9">
    <location>
        <begin position="19"/>
        <end position="142"/>
    </location>
</feature>
<evidence type="ECO:0000256" key="1">
    <source>
        <dbReference type="ARBA" id="ARBA00004651"/>
    </source>
</evidence>
<proteinExistence type="inferred from homology"/>
<feature type="transmembrane region" description="Helical" evidence="7">
    <location>
        <begin position="20"/>
        <end position="40"/>
    </location>
</feature>
<organism evidence="10 11">
    <name type="scientific">Chitinimonas prasina</name>
    <dbReference type="NCBI Taxonomy" id="1434937"/>
    <lineage>
        <taxon>Bacteria</taxon>
        <taxon>Pseudomonadati</taxon>
        <taxon>Pseudomonadota</taxon>
        <taxon>Betaproteobacteria</taxon>
        <taxon>Neisseriales</taxon>
        <taxon>Chitinibacteraceae</taxon>
        <taxon>Chitinimonas</taxon>
    </lineage>
</organism>
<keyword evidence="6 7" id="KW-0472">Membrane</keyword>
<protein>
    <recommendedName>
        <fullName evidence="12">ABC transporter permease</fullName>
    </recommendedName>
</protein>
<evidence type="ECO:0000256" key="4">
    <source>
        <dbReference type="ARBA" id="ARBA00022692"/>
    </source>
</evidence>
<dbReference type="InterPro" id="IPR003838">
    <property type="entry name" value="ABC3_permease_C"/>
</dbReference>
<evidence type="ECO:0000256" key="5">
    <source>
        <dbReference type="ARBA" id="ARBA00022989"/>
    </source>
</evidence>
<dbReference type="Proteomes" id="UP001156706">
    <property type="component" value="Unassembled WGS sequence"/>
</dbReference>
<keyword evidence="5 7" id="KW-1133">Transmembrane helix</keyword>
<keyword evidence="11" id="KW-1185">Reference proteome</keyword>
<comment type="caution">
    <text evidence="10">The sequence shown here is derived from an EMBL/GenBank/DDBJ whole genome shotgun (WGS) entry which is preliminary data.</text>
</comment>
<dbReference type="EMBL" id="BSOG01000001">
    <property type="protein sequence ID" value="GLR11767.1"/>
    <property type="molecule type" value="Genomic_DNA"/>
</dbReference>
<dbReference type="Pfam" id="PF02687">
    <property type="entry name" value="FtsX"/>
    <property type="match status" value="1"/>
</dbReference>